<evidence type="ECO:0000313" key="2">
    <source>
        <dbReference type="Proteomes" id="UP000091857"/>
    </source>
</evidence>
<organism evidence="1 2">
    <name type="scientific">Manihot esculenta</name>
    <name type="common">Cassava</name>
    <name type="synonym">Jatropha manihot</name>
    <dbReference type="NCBI Taxonomy" id="3983"/>
    <lineage>
        <taxon>Eukaryota</taxon>
        <taxon>Viridiplantae</taxon>
        <taxon>Streptophyta</taxon>
        <taxon>Embryophyta</taxon>
        <taxon>Tracheophyta</taxon>
        <taxon>Spermatophyta</taxon>
        <taxon>Magnoliopsida</taxon>
        <taxon>eudicotyledons</taxon>
        <taxon>Gunneridae</taxon>
        <taxon>Pentapetalae</taxon>
        <taxon>rosids</taxon>
        <taxon>fabids</taxon>
        <taxon>Malpighiales</taxon>
        <taxon>Euphorbiaceae</taxon>
        <taxon>Crotonoideae</taxon>
        <taxon>Manihoteae</taxon>
        <taxon>Manihot</taxon>
    </lineage>
</organism>
<evidence type="ECO:0000313" key="1">
    <source>
        <dbReference type="EMBL" id="KAG8659941.1"/>
    </source>
</evidence>
<comment type="caution">
    <text evidence="1">The sequence shown here is derived from an EMBL/GenBank/DDBJ whole genome shotgun (WGS) entry which is preliminary data.</text>
</comment>
<name>A0ACB7I6C1_MANES</name>
<sequence length="168" mass="19489">MVIDVYRNMWDPCIRDSRSHIRQEENGWLWTPVLHEPKSSFRKFPTLEKTMLRAFSTRRSRHGDYERLLADESIYASELAILKRSKTLPAAPALRSSITKLPSPNDSQSHQVMKPAATKAIKTHPLSLLDARRKKKTTANPEFTRYLEYVKEGGIWDVDSNTPVIYYK</sequence>
<keyword evidence="2" id="KW-1185">Reference proteome</keyword>
<protein>
    <submittedName>
        <fullName evidence="1">Uncharacterized protein</fullName>
    </submittedName>
</protein>
<dbReference type="Proteomes" id="UP000091857">
    <property type="component" value="Chromosome 2"/>
</dbReference>
<accession>A0ACB7I6C1</accession>
<reference evidence="2" key="1">
    <citation type="journal article" date="2016" name="Nat. Biotechnol.">
        <title>Sequencing wild and cultivated cassava and related species reveals extensive interspecific hybridization and genetic diversity.</title>
        <authorList>
            <person name="Bredeson J.V."/>
            <person name="Lyons J.B."/>
            <person name="Prochnik S.E."/>
            <person name="Wu G.A."/>
            <person name="Ha C.M."/>
            <person name="Edsinger-Gonzales E."/>
            <person name="Grimwood J."/>
            <person name="Schmutz J."/>
            <person name="Rabbi I.Y."/>
            <person name="Egesi C."/>
            <person name="Nauluvula P."/>
            <person name="Lebot V."/>
            <person name="Ndunguru J."/>
            <person name="Mkamilo G."/>
            <person name="Bart R.S."/>
            <person name="Setter T.L."/>
            <person name="Gleadow R.M."/>
            <person name="Kulakow P."/>
            <person name="Ferguson M.E."/>
            <person name="Rounsley S."/>
            <person name="Rokhsar D.S."/>
        </authorList>
    </citation>
    <scope>NUCLEOTIDE SEQUENCE [LARGE SCALE GENOMIC DNA]</scope>
    <source>
        <strain evidence="2">cv. AM560-2</strain>
    </source>
</reference>
<dbReference type="EMBL" id="CM004388">
    <property type="protein sequence ID" value="KAG8659941.1"/>
    <property type="molecule type" value="Genomic_DNA"/>
</dbReference>
<gene>
    <name evidence="1" type="ORF">MANES_02G096100v8</name>
</gene>
<proteinExistence type="predicted"/>